<keyword evidence="10" id="KW-0997">Cell inner membrane</keyword>
<evidence type="ECO:0000313" key="13">
    <source>
        <dbReference type="Proteomes" id="UP000253083"/>
    </source>
</evidence>
<evidence type="ECO:0000256" key="9">
    <source>
        <dbReference type="ARBA" id="ARBA00023136"/>
    </source>
</evidence>
<comment type="caution">
    <text evidence="12">The sequence shown here is derived from an EMBL/GenBank/DDBJ whole genome shotgun (WGS) entry which is preliminary data.</text>
</comment>
<gene>
    <name evidence="10" type="primary">ctaG</name>
    <name evidence="12" type="ORF">DFR28_101468</name>
</gene>
<protein>
    <recommendedName>
        <fullName evidence="4 10">Cytochrome c oxidase assembly protein CtaG</fullName>
    </recommendedName>
</protein>
<dbReference type="InParanoid" id="A0A395JP28"/>
<accession>A0A395JP28</accession>
<evidence type="ECO:0000256" key="4">
    <source>
        <dbReference type="ARBA" id="ARBA00015384"/>
    </source>
</evidence>
<dbReference type="PANTHER" id="PTHR21320:SF3">
    <property type="entry name" value="CYTOCHROME C OXIDASE ASSEMBLY PROTEIN COX11, MITOCHONDRIAL-RELATED"/>
    <property type="match status" value="1"/>
</dbReference>
<dbReference type="EMBL" id="QNRT01000001">
    <property type="protein sequence ID" value="RBP53083.1"/>
    <property type="molecule type" value="Genomic_DNA"/>
</dbReference>
<name>A0A395JP28_9GAMM</name>
<dbReference type="PANTHER" id="PTHR21320">
    <property type="entry name" value="CYTOCHROME C OXIDASE ASSEMBLY PROTEIN COX11-RELATED"/>
    <property type="match status" value="1"/>
</dbReference>
<dbReference type="Proteomes" id="UP000253083">
    <property type="component" value="Unassembled WGS sequence"/>
</dbReference>
<evidence type="ECO:0000256" key="10">
    <source>
        <dbReference type="HAMAP-Rule" id="MF_00155"/>
    </source>
</evidence>
<evidence type="ECO:0000256" key="11">
    <source>
        <dbReference type="SAM" id="Phobius"/>
    </source>
</evidence>
<evidence type="ECO:0000256" key="8">
    <source>
        <dbReference type="ARBA" id="ARBA00023008"/>
    </source>
</evidence>
<dbReference type="InterPro" id="IPR007533">
    <property type="entry name" value="Cyt_c_oxidase_assmbl_CtaG"/>
</dbReference>
<dbReference type="Gene3D" id="2.60.370.10">
    <property type="entry name" value="Ctag/Cox11"/>
    <property type="match status" value="1"/>
</dbReference>
<dbReference type="GO" id="GO:0005507">
    <property type="term" value="F:copper ion binding"/>
    <property type="evidence" value="ECO:0007669"/>
    <property type="project" value="InterPro"/>
</dbReference>
<comment type="function">
    <text evidence="1 10">Exerts its effect at some terminal stage of cytochrome c oxidase synthesis, probably by being involved in the insertion of the copper B into subunit I.</text>
</comment>
<evidence type="ECO:0000256" key="2">
    <source>
        <dbReference type="ARBA" id="ARBA00004382"/>
    </source>
</evidence>
<sequence>MMNRLAKFQGGRSQRGNIVVKLVVIAVLMFGFGYALVPLYEAFCRVTGFGGKTDIIEEAAANAATVSDREVAVTFTSHSHTSLPWEFKPITKGLDVKIGEVQEAVFYVKNYSDKPITGMATFNVTPPRAGFHFKKTECFCFSKQVMQPGEEQEMKVRFMLDTDMPEDVQELTLSYTFFDNSKYAGQ</sequence>
<dbReference type="PIRSF" id="PIRSF005413">
    <property type="entry name" value="COX11"/>
    <property type="match status" value="1"/>
</dbReference>
<keyword evidence="9 10" id="KW-0472">Membrane</keyword>
<evidence type="ECO:0000256" key="7">
    <source>
        <dbReference type="ARBA" id="ARBA00022989"/>
    </source>
</evidence>
<keyword evidence="7 10" id="KW-1133">Transmembrane helix</keyword>
<keyword evidence="6 10" id="KW-0735">Signal-anchor</keyword>
<dbReference type="InterPro" id="IPR023471">
    <property type="entry name" value="CtaG/Cox11_dom_sf"/>
</dbReference>
<feature type="topological domain" description="Periplasmic" evidence="10">
    <location>
        <begin position="37"/>
        <end position="186"/>
    </location>
</feature>
<reference evidence="12 13" key="1">
    <citation type="submission" date="2018-06" db="EMBL/GenBank/DDBJ databases">
        <title>Genomic Encyclopedia of Type Strains, Phase IV (KMG-IV): sequencing the most valuable type-strain genomes for metagenomic binning, comparative biology and taxonomic classification.</title>
        <authorList>
            <person name="Goeker M."/>
        </authorList>
    </citation>
    <scope>NUCLEOTIDE SEQUENCE [LARGE SCALE GENOMIC DNA]</scope>
    <source>
        <strain evidence="12 13">DSM 24032</strain>
    </source>
</reference>
<feature type="transmembrane region" description="Helical" evidence="11">
    <location>
        <begin position="20"/>
        <end position="40"/>
    </location>
</feature>
<dbReference type="AlphaFoldDB" id="A0A395JP28"/>
<keyword evidence="5 10" id="KW-0812">Transmembrane</keyword>
<dbReference type="GO" id="GO:0008535">
    <property type="term" value="P:respiratory chain complex IV assembly"/>
    <property type="evidence" value="ECO:0007669"/>
    <property type="project" value="UniProtKB-UniRule"/>
</dbReference>
<organism evidence="12 13">
    <name type="scientific">Arenicella xantha</name>
    <dbReference type="NCBI Taxonomy" id="644221"/>
    <lineage>
        <taxon>Bacteria</taxon>
        <taxon>Pseudomonadati</taxon>
        <taxon>Pseudomonadota</taxon>
        <taxon>Gammaproteobacteria</taxon>
        <taxon>Arenicellales</taxon>
        <taxon>Arenicellaceae</taxon>
        <taxon>Arenicella</taxon>
    </lineage>
</organism>
<dbReference type="NCBIfam" id="NF003465">
    <property type="entry name" value="PRK05089.1"/>
    <property type="match status" value="1"/>
</dbReference>
<feature type="topological domain" description="Cytoplasmic" evidence="10">
    <location>
        <begin position="1"/>
        <end position="16"/>
    </location>
</feature>
<keyword evidence="8 10" id="KW-0186">Copper</keyword>
<dbReference type="Pfam" id="PF04442">
    <property type="entry name" value="CtaG_Cox11"/>
    <property type="match status" value="1"/>
</dbReference>
<keyword evidence="10" id="KW-1003">Cell membrane</keyword>
<comment type="subcellular location">
    <subcellularLocation>
        <location evidence="2 10">Cell inner membrane</location>
        <topology evidence="2 10">Single-pass type II membrane protein</topology>
        <orientation evidence="2 10">Periplasmic side</orientation>
    </subcellularLocation>
</comment>
<keyword evidence="13" id="KW-1185">Reference proteome</keyword>
<dbReference type="GO" id="GO:0005886">
    <property type="term" value="C:plasma membrane"/>
    <property type="evidence" value="ECO:0007669"/>
    <property type="project" value="UniProtKB-SubCell"/>
</dbReference>
<evidence type="ECO:0000256" key="3">
    <source>
        <dbReference type="ARBA" id="ARBA00009620"/>
    </source>
</evidence>
<dbReference type="RefSeq" id="WP_211316818.1">
    <property type="nucleotide sequence ID" value="NZ_QNRT01000001.1"/>
</dbReference>
<proteinExistence type="inferred from homology"/>
<comment type="similarity">
    <text evidence="3 10">Belongs to the COX11/CtaG family.</text>
</comment>
<evidence type="ECO:0000256" key="1">
    <source>
        <dbReference type="ARBA" id="ARBA00004007"/>
    </source>
</evidence>
<evidence type="ECO:0000313" key="12">
    <source>
        <dbReference type="EMBL" id="RBP53083.1"/>
    </source>
</evidence>
<evidence type="ECO:0000256" key="5">
    <source>
        <dbReference type="ARBA" id="ARBA00022692"/>
    </source>
</evidence>
<dbReference type="HAMAP" id="MF_00155">
    <property type="entry name" value="CtaG"/>
    <property type="match status" value="1"/>
</dbReference>
<dbReference type="SUPFAM" id="SSF110111">
    <property type="entry name" value="Ctag/Cox11"/>
    <property type="match status" value="1"/>
</dbReference>
<evidence type="ECO:0000256" key="6">
    <source>
        <dbReference type="ARBA" id="ARBA00022968"/>
    </source>
</evidence>